<evidence type="ECO:0000259" key="4">
    <source>
        <dbReference type="Pfam" id="PF04198"/>
    </source>
</evidence>
<keyword evidence="2" id="KW-0238">DNA-binding</keyword>
<evidence type="ECO:0000313" key="6">
    <source>
        <dbReference type="EMBL" id="MBU9711960.1"/>
    </source>
</evidence>
<feature type="domain" description="Sugar-binding" evidence="4">
    <location>
        <begin position="60"/>
        <end position="314"/>
    </location>
</feature>
<sequence>MCAVESKLSRLVKAAKMYYQLDYSQQKIANELQISRPSVSRLLHEAKEQGIVEIHINDPASGVQKLAQLIKSRFKVKDCIVVNVPMFEDAVIKEYLGKQASTYLRDLVKEGDIIGTTWGTTLYEIARHMQPKNVPYVKVVQMNGGISHSETNTYASEIVNFLGKAFDTPPHFLPLPAVVDHLVVKQAIVADRHIKRVLDLGKEANIAVFTVGDPHEESTIIKADYFSEDDLQILREKRAVGDICSRFFDIEGRICSEEINARTIGIELFDLSKKETTILVAGGQKKISGILGALNGNYANVLITDQFTAEALLEMQPM</sequence>
<evidence type="ECO:0000256" key="2">
    <source>
        <dbReference type="ARBA" id="ARBA00023125"/>
    </source>
</evidence>
<reference evidence="6 7" key="1">
    <citation type="submission" date="2021-06" db="EMBL/GenBank/DDBJ databases">
        <title>Bacillus sp. RD4P76, an endophyte from a halophyte.</title>
        <authorList>
            <person name="Sun J.-Q."/>
        </authorList>
    </citation>
    <scope>NUCLEOTIDE SEQUENCE [LARGE SCALE GENOMIC DNA]</scope>
    <source>
        <strain evidence="6 7">CGMCC 1.15917</strain>
    </source>
</reference>
<dbReference type="RefSeq" id="WP_217066106.1">
    <property type="nucleotide sequence ID" value="NZ_JAHQCS010000090.1"/>
</dbReference>
<keyword evidence="1" id="KW-0805">Transcription regulation</keyword>
<keyword evidence="3" id="KW-0804">Transcription</keyword>
<dbReference type="Pfam" id="PF04198">
    <property type="entry name" value="Sugar-bind"/>
    <property type="match status" value="1"/>
</dbReference>
<proteinExistence type="predicted"/>
<protein>
    <submittedName>
        <fullName evidence="6">Sugar-binding transcriptional regulator</fullName>
    </submittedName>
</protein>
<evidence type="ECO:0000256" key="3">
    <source>
        <dbReference type="ARBA" id="ARBA00023163"/>
    </source>
</evidence>
<dbReference type="InterPro" id="IPR012318">
    <property type="entry name" value="HTH_CRP"/>
</dbReference>
<keyword evidence="7" id="KW-1185">Reference proteome</keyword>
<name>A0ABS6JEZ2_9BACI</name>
<dbReference type="Proteomes" id="UP000784880">
    <property type="component" value="Unassembled WGS sequence"/>
</dbReference>
<dbReference type="InterPro" id="IPR051054">
    <property type="entry name" value="SorC_transcr_regulators"/>
</dbReference>
<dbReference type="PANTHER" id="PTHR34294:SF1">
    <property type="entry name" value="TRANSCRIPTIONAL REGULATOR LSRR"/>
    <property type="match status" value="1"/>
</dbReference>
<evidence type="ECO:0000256" key="1">
    <source>
        <dbReference type="ARBA" id="ARBA00023015"/>
    </source>
</evidence>
<organism evidence="6 7">
    <name type="scientific">Evansella tamaricis</name>
    <dbReference type="NCBI Taxonomy" id="2069301"/>
    <lineage>
        <taxon>Bacteria</taxon>
        <taxon>Bacillati</taxon>
        <taxon>Bacillota</taxon>
        <taxon>Bacilli</taxon>
        <taxon>Bacillales</taxon>
        <taxon>Bacillaceae</taxon>
        <taxon>Evansella</taxon>
    </lineage>
</organism>
<dbReference type="PANTHER" id="PTHR34294">
    <property type="entry name" value="TRANSCRIPTIONAL REGULATOR-RELATED"/>
    <property type="match status" value="1"/>
</dbReference>
<accession>A0ABS6JEZ2</accession>
<evidence type="ECO:0000313" key="7">
    <source>
        <dbReference type="Proteomes" id="UP000784880"/>
    </source>
</evidence>
<evidence type="ECO:0000259" key="5">
    <source>
        <dbReference type="Pfam" id="PF13545"/>
    </source>
</evidence>
<dbReference type="EMBL" id="JAHQCS010000090">
    <property type="protein sequence ID" value="MBU9711960.1"/>
    <property type="molecule type" value="Genomic_DNA"/>
</dbReference>
<feature type="domain" description="HTH crp-type" evidence="5">
    <location>
        <begin position="18"/>
        <end position="58"/>
    </location>
</feature>
<dbReference type="InterPro" id="IPR007324">
    <property type="entry name" value="Sugar-bd_dom_put"/>
</dbReference>
<comment type="caution">
    <text evidence="6">The sequence shown here is derived from an EMBL/GenBank/DDBJ whole genome shotgun (WGS) entry which is preliminary data.</text>
</comment>
<gene>
    <name evidence="6" type="ORF">KS419_09440</name>
</gene>
<dbReference type="Pfam" id="PF13545">
    <property type="entry name" value="HTH_Crp_2"/>
    <property type="match status" value="1"/>
</dbReference>